<dbReference type="Proteomes" id="UP000225116">
    <property type="component" value="Segment"/>
</dbReference>
<reference evidence="2" key="1">
    <citation type="submission" date="2017-02" db="EMBL/GenBank/DDBJ databases">
        <authorList>
            <person name="Kim J."/>
            <person name="Kim K.-P."/>
        </authorList>
    </citation>
    <scope>NUCLEOTIDE SEQUENCE [LARGE SCALE GENOMIC DNA]</scope>
</reference>
<sequence>MDEGVLYCPHCGSEMEFEDGDCPHCGEHMDSWKDSEGDDE</sequence>
<gene>
    <name evidence="1" type="ORF">S8_030</name>
</gene>
<proteinExistence type="predicted"/>
<dbReference type="EMBL" id="KY630163">
    <property type="protein sequence ID" value="ARB06316.1"/>
    <property type="molecule type" value="Genomic_DNA"/>
</dbReference>
<accession>A0A286KQ88</accession>
<organism evidence="1 2">
    <name type="scientific">Salmonella phage S8</name>
    <dbReference type="NCBI Taxonomy" id="1913039"/>
    <lineage>
        <taxon>Viruses</taxon>
        <taxon>Duplodnaviria</taxon>
        <taxon>Heunggongvirae</taxon>
        <taxon>Uroviricota</taxon>
        <taxon>Caudoviricetes</taxon>
        <taxon>Pantevenvirales</taxon>
        <taxon>Ackermannviridae</taxon>
        <taxon>Cvivirinae</taxon>
        <taxon>Kuttervirus</taxon>
        <taxon>Kuttervirus BSP101</taxon>
    </lineage>
</organism>
<evidence type="ECO:0000313" key="1">
    <source>
        <dbReference type="EMBL" id="ARB06316.1"/>
    </source>
</evidence>
<evidence type="ECO:0000313" key="2">
    <source>
        <dbReference type="Proteomes" id="UP000225116"/>
    </source>
</evidence>
<protein>
    <recommendedName>
        <fullName evidence="3">Zinc-ribbon domain-containing protein</fullName>
    </recommendedName>
</protein>
<name>A0A286KQ88_9CAUD</name>
<evidence type="ECO:0008006" key="3">
    <source>
        <dbReference type="Google" id="ProtNLM"/>
    </source>
</evidence>